<keyword evidence="1" id="KW-1185">Reference proteome</keyword>
<name>A0A1I8BW02_MELHA</name>
<proteinExistence type="predicted"/>
<sequence>MAIDEAARFDKQSFIVSIDRINEGLKKLEAKEKVPAKSTTSTALCFTLPGVGTFMGIPDE</sequence>
<evidence type="ECO:0000313" key="2">
    <source>
        <dbReference type="WBParaSite" id="MhA1_Contig72.frz3.gene2"/>
    </source>
</evidence>
<dbReference type="WBParaSite" id="MhA1_Contig72.frz3.gene2">
    <property type="protein sequence ID" value="MhA1_Contig72.frz3.gene2"/>
    <property type="gene ID" value="MhA1_Contig72.frz3.gene2"/>
</dbReference>
<evidence type="ECO:0000313" key="1">
    <source>
        <dbReference type="Proteomes" id="UP000095281"/>
    </source>
</evidence>
<protein>
    <submittedName>
        <fullName evidence="2">ATP-synt_ab domain-containing protein</fullName>
    </submittedName>
</protein>
<accession>A0A1I8BW02</accession>
<organism evidence="1 2">
    <name type="scientific">Meloidogyne hapla</name>
    <name type="common">Root-knot nematode worm</name>
    <dbReference type="NCBI Taxonomy" id="6305"/>
    <lineage>
        <taxon>Eukaryota</taxon>
        <taxon>Metazoa</taxon>
        <taxon>Ecdysozoa</taxon>
        <taxon>Nematoda</taxon>
        <taxon>Chromadorea</taxon>
        <taxon>Rhabditida</taxon>
        <taxon>Tylenchina</taxon>
        <taxon>Tylenchomorpha</taxon>
        <taxon>Tylenchoidea</taxon>
        <taxon>Meloidogynidae</taxon>
        <taxon>Meloidogyninae</taxon>
        <taxon>Meloidogyne</taxon>
    </lineage>
</organism>
<dbReference type="AlphaFoldDB" id="A0A1I8BW02"/>
<reference evidence="2" key="1">
    <citation type="submission" date="2016-11" db="UniProtKB">
        <authorList>
            <consortium name="WormBaseParasite"/>
        </authorList>
    </citation>
    <scope>IDENTIFICATION</scope>
</reference>
<dbReference type="Proteomes" id="UP000095281">
    <property type="component" value="Unplaced"/>
</dbReference>